<feature type="domain" description="CHAD" evidence="1">
    <location>
        <begin position="8"/>
        <end position="287"/>
    </location>
</feature>
<name>A0A7Y6Q9S9_9HYPH</name>
<dbReference type="Gene3D" id="1.40.20.10">
    <property type="entry name" value="CHAD domain"/>
    <property type="match status" value="1"/>
</dbReference>
<dbReference type="PANTHER" id="PTHR39339:SF1">
    <property type="entry name" value="CHAD DOMAIN-CONTAINING PROTEIN"/>
    <property type="match status" value="1"/>
</dbReference>
<evidence type="ECO:0000259" key="1">
    <source>
        <dbReference type="PROSITE" id="PS51708"/>
    </source>
</evidence>
<dbReference type="AlphaFoldDB" id="A0A7Y6Q9S9"/>
<dbReference type="RefSeq" id="WP_176355039.1">
    <property type="nucleotide sequence ID" value="NZ_JABWDU010000006.1"/>
</dbReference>
<accession>A0A7Y6Q9S9</accession>
<keyword evidence="3" id="KW-1185">Reference proteome</keyword>
<dbReference type="Pfam" id="PF05235">
    <property type="entry name" value="CHAD"/>
    <property type="match status" value="1"/>
</dbReference>
<dbReference type="SMART" id="SM00880">
    <property type="entry name" value="CHAD"/>
    <property type="match status" value="1"/>
</dbReference>
<protein>
    <submittedName>
        <fullName evidence="2">CHAD domain-containing protein</fullName>
    </submittedName>
</protein>
<evidence type="ECO:0000313" key="2">
    <source>
        <dbReference type="EMBL" id="NVD41661.1"/>
    </source>
</evidence>
<comment type="caution">
    <text evidence="2">The sequence shown here is derived from an EMBL/GenBank/DDBJ whole genome shotgun (WGS) entry which is preliminary data.</text>
</comment>
<reference evidence="2 3" key="1">
    <citation type="submission" date="2020-06" db="EMBL/GenBank/DDBJ databases">
        <authorList>
            <person name="Grouzdev D.S."/>
        </authorList>
    </citation>
    <scope>NUCLEOTIDE SEQUENCE [LARGE SCALE GENOMIC DNA]</scope>
    <source>
        <strain evidence="2 3">HO-A22</strain>
    </source>
</reference>
<dbReference type="PANTHER" id="PTHR39339">
    <property type="entry name" value="SLR1444 PROTEIN"/>
    <property type="match status" value="1"/>
</dbReference>
<gene>
    <name evidence="2" type="ORF">HT585_22595</name>
</gene>
<dbReference type="EMBL" id="JABWDU010000006">
    <property type="protein sequence ID" value="NVD41661.1"/>
    <property type="molecule type" value="Genomic_DNA"/>
</dbReference>
<evidence type="ECO:0000313" key="3">
    <source>
        <dbReference type="Proteomes" id="UP000520198"/>
    </source>
</evidence>
<organism evidence="2 3">
    <name type="scientific">Ensifer oleiphilus</name>
    <dbReference type="NCBI Taxonomy" id="2742698"/>
    <lineage>
        <taxon>Bacteria</taxon>
        <taxon>Pseudomonadati</taxon>
        <taxon>Pseudomonadota</taxon>
        <taxon>Alphaproteobacteria</taxon>
        <taxon>Hyphomicrobiales</taxon>
        <taxon>Rhizobiaceae</taxon>
        <taxon>Sinorhizobium/Ensifer group</taxon>
        <taxon>Ensifer</taxon>
    </lineage>
</organism>
<dbReference type="PROSITE" id="PS51708">
    <property type="entry name" value="CHAD"/>
    <property type="match status" value="1"/>
</dbReference>
<proteinExistence type="predicted"/>
<dbReference type="InterPro" id="IPR007899">
    <property type="entry name" value="CHAD_dom"/>
</dbReference>
<dbReference type="InterPro" id="IPR038186">
    <property type="entry name" value="CHAD_dom_sf"/>
</dbReference>
<dbReference type="Proteomes" id="UP000520198">
    <property type="component" value="Unassembled WGS sequence"/>
</dbReference>
<sequence length="302" mass="34250">MSYAFRPSRSFTDDFSRVGAEQFEQAIELLRLCPDGVHEAIHGARKCFKRVRALYRLVAADAPLFQRQENARIRDMARNLSTVRDAAALVENARYLHEGARSDDEEKALDHVCSRLLERRDRIAASETDLDDRIAATIVNCEQAMAALAHVSFDDRRRRTADRLAKGWRRTLKRAARARDACEASTEAAAFHELRKRAQDYRMHLALMHEAWPSAMEAKRLDAKALVDVLGHLNDLDVMTSVVNENPGLAGNSQDQAYLISAVIARQETLRLAARDRARNVFLDAPDDESRTVRLLWLEASR</sequence>